<gene>
    <name evidence="2" type="primary">ORF216407</name>
</gene>
<feature type="non-terminal residue" evidence="2">
    <location>
        <position position="1"/>
    </location>
</feature>
<evidence type="ECO:0000256" key="1">
    <source>
        <dbReference type="SAM" id="MobiDB-lite"/>
    </source>
</evidence>
<name>A0A0B7BXI3_9EUPU</name>
<accession>A0A0B7BXI3</accession>
<feature type="region of interest" description="Disordered" evidence="1">
    <location>
        <begin position="41"/>
        <end position="60"/>
    </location>
</feature>
<protein>
    <submittedName>
        <fullName evidence="2">Uncharacterized protein</fullName>
    </submittedName>
</protein>
<evidence type="ECO:0000313" key="2">
    <source>
        <dbReference type="EMBL" id="CEK97627.1"/>
    </source>
</evidence>
<dbReference type="EMBL" id="HACG01050762">
    <property type="protein sequence ID" value="CEK97627.1"/>
    <property type="molecule type" value="Transcribed_RNA"/>
</dbReference>
<reference evidence="2" key="1">
    <citation type="submission" date="2014-12" db="EMBL/GenBank/DDBJ databases">
        <title>Insight into the proteome of Arion vulgaris.</title>
        <authorList>
            <person name="Aradska J."/>
            <person name="Bulat T."/>
            <person name="Smidak R."/>
            <person name="Sarate P."/>
            <person name="Gangsoo J."/>
            <person name="Sialana F."/>
            <person name="Bilban M."/>
            <person name="Lubec G."/>
        </authorList>
    </citation>
    <scope>NUCLEOTIDE SEQUENCE</scope>
    <source>
        <tissue evidence="2">Skin</tissue>
    </source>
</reference>
<sequence>ASTSMNTCTLSVSTSMNTCILSHQQKTTDIVFAIDSRIQEDYMIPPPPPPSPTTIRSMLS</sequence>
<dbReference type="AlphaFoldDB" id="A0A0B7BXI3"/>
<organism evidence="2">
    <name type="scientific">Arion vulgaris</name>
    <dbReference type="NCBI Taxonomy" id="1028688"/>
    <lineage>
        <taxon>Eukaryota</taxon>
        <taxon>Metazoa</taxon>
        <taxon>Spiralia</taxon>
        <taxon>Lophotrochozoa</taxon>
        <taxon>Mollusca</taxon>
        <taxon>Gastropoda</taxon>
        <taxon>Heterobranchia</taxon>
        <taxon>Euthyneura</taxon>
        <taxon>Panpulmonata</taxon>
        <taxon>Eupulmonata</taxon>
        <taxon>Stylommatophora</taxon>
        <taxon>Helicina</taxon>
        <taxon>Arionoidea</taxon>
        <taxon>Arionidae</taxon>
        <taxon>Arion</taxon>
    </lineage>
</organism>
<proteinExistence type="predicted"/>